<feature type="signal peptide" evidence="1">
    <location>
        <begin position="1"/>
        <end position="18"/>
    </location>
</feature>
<sequence>MLQTTLFVSCLFVGVAVGHILTKRDNNAEALIDEFIYETVQDLQKNHGEQITIPDIDENFEKKVAFLKIRGEFTTKGGWLRDLTTLQRKAPSVFIQEGNSIILGITLGLNELEFGFKEYTAEIFHIGIHGTMRVSVQKNSVYLHLNMTFDDNGGCKTTLDKVEVKELNGFHADMTGLGRDADFLYSMVASLLANKYHGDIERSLSQRLTPVLSEVLAKHDLCEQFPH</sequence>
<dbReference type="EMBL" id="GFTR01003802">
    <property type="protein sequence ID" value="JAW12624.1"/>
    <property type="molecule type" value="Transcribed_RNA"/>
</dbReference>
<protein>
    <submittedName>
        <fullName evidence="2">Putative orotidine 5'-phosphate decarboxylase</fullName>
    </submittedName>
</protein>
<name>A0A224XNF7_9HEMI</name>
<evidence type="ECO:0000256" key="1">
    <source>
        <dbReference type="SAM" id="SignalP"/>
    </source>
</evidence>
<organism evidence="2">
    <name type="scientific">Panstrongylus lignarius</name>
    <dbReference type="NCBI Taxonomy" id="156445"/>
    <lineage>
        <taxon>Eukaryota</taxon>
        <taxon>Metazoa</taxon>
        <taxon>Ecdysozoa</taxon>
        <taxon>Arthropoda</taxon>
        <taxon>Hexapoda</taxon>
        <taxon>Insecta</taxon>
        <taxon>Pterygota</taxon>
        <taxon>Neoptera</taxon>
        <taxon>Paraneoptera</taxon>
        <taxon>Hemiptera</taxon>
        <taxon>Heteroptera</taxon>
        <taxon>Panheteroptera</taxon>
        <taxon>Cimicomorpha</taxon>
        <taxon>Reduviidae</taxon>
        <taxon>Triatominae</taxon>
        <taxon>Panstrongylus</taxon>
    </lineage>
</organism>
<proteinExistence type="predicted"/>
<dbReference type="Gene3D" id="3.15.10.50">
    <property type="match status" value="1"/>
</dbReference>
<dbReference type="InterPro" id="IPR020234">
    <property type="entry name" value="Mite_allergen_group-7"/>
</dbReference>
<feature type="chain" id="PRO_5013256989" evidence="1">
    <location>
        <begin position="19"/>
        <end position="227"/>
    </location>
</feature>
<reference evidence="2" key="1">
    <citation type="journal article" date="2018" name="PLoS Negl. Trop. Dis.">
        <title>An insight into the salivary gland and fat body transcriptome of Panstrongylus lignarius (Hemiptera: Heteroptera), the main vector of Chagas disease in Peru.</title>
        <authorList>
            <person name="Nevoa J.C."/>
            <person name="Mendes M.T."/>
            <person name="da Silva M.V."/>
            <person name="Soares S.C."/>
            <person name="Oliveira C.J.F."/>
            <person name="Ribeiro J.M.C."/>
        </authorList>
    </citation>
    <scope>NUCLEOTIDE SEQUENCE</scope>
</reference>
<keyword evidence="1" id="KW-0732">Signal</keyword>
<dbReference type="AlphaFoldDB" id="A0A224XNF7"/>
<accession>A0A224XNF7</accession>
<evidence type="ECO:0000313" key="2">
    <source>
        <dbReference type="EMBL" id="JAW12624.1"/>
    </source>
</evidence>
<dbReference type="Pfam" id="PF16984">
    <property type="entry name" value="Grp7_allergen"/>
    <property type="match status" value="1"/>
</dbReference>
<dbReference type="InterPro" id="IPR038602">
    <property type="entry name" value="Mite_allergen_7_sf"/>
</dbReference>